<comment type="caution">
    <text evidence="2">The sequence shown here is derived from an EMBL/GenBank/DDBJ whole genome shotgun (WGS) entry which is preliminary data.</text>
</comment>
<feature type="region of interest" description="Disordered" evidence="1">
    <location>
        <begin position="1"/>
        <end position="31"/>
    </location>
</feature>
<keyword evidence="3" id="KW-1185">Reference proteome</keyword>
<accession>A0A543J0H4</accession>
<dbReference type="AlphaFoldDB" id="A0A543J0H4"/>
<sequence>MTSGHTADPTGVVPGRSRAVRACPDDPAVMR</sequence>
<evidence type="ECO:0000313" key="3">
    <source>
        <dbReference type="Proteomes" id="UP000319213"/>
    </source>
</evidence>
<name>A0A543J0H4_9ACTN</name>
<evidence type="ECO:0000256" key="1">
    <source>
        <dbReference type="SAM" id="MobiDB-lite"/>
    </source>
</evidence>
<protein>
    <submittedName>
        <fullName evidence="2">Uncharacterized protein</fullName>
    </submittedName>
</protein>
<organism evidence="2 3">
    <name type="scientific">Thermopolyspora flexuosa</name>
    <dbReference type="NCBI Taxonomy" id="103836"/>
    <lineage>
        <taxon>Bacteria</taxon>
        <taxon>Bacillati</taxon>
        <taxon>Actinomycetota</taxon>
        <taxon>Actinomycetes</taxon>
        <taxon>Streptosporangiales</taxon>
        <taxon>Streptosporangiaceae</taxon>
        <taxon>Thermopolyspora</taxon>
    </lineage>
</organism>
<evidence type="ECO:0000313" key="2">
    <source>
        <dbReference type="EMBL" id="TQM76331.1"/>
    </source>
</evidence>
<dbReference type="EMBL" id="VFPQ01000001">
    <property type="protein sequence ID" value="TQM76331.1"/>
    <property type="molecule type" value="Genomic_DNA"/>
</dbReference>
<proteinExistence type="predicted"/>
<gene>
    <name evidence="2" type="ORF">FHX40_3064</name>
</gene>
<reference evidence="2 3" key="1">
    <citation type="submission" date="2019-06" db="EMBL/GenBank/DDBJ databases">
        <title>Sequencing the genomes of 1000 actinobacteria strains.</title>
        <authorList>
            <person name="Klenk H.-P."/>
        </authorList>
    </citation>
    <scope>NUCLEOTIDE SEQUENCE [LARGE SCALE GENOMIC DNA]</scope>
    <source>
        <strain evidence="2 3">DSM 43186</strain>
    </source>
</reference>
<dbReference type="Proteomes" id="UP000319213">
    <property type="component" value="Unassembled WGS sequence"/>
</dbReference>